<dbReference type="VEuPathDB" id="VectorBase:ADIR015912"/>
<name>A0A1Y9H2N3_9DIPT</name>
<reference evidence="1" key="2">
    <citation type="submission" date="2020-05" db="UniProtKB">
        <authorList>
            <consortium name="EnsemblMetazoa"/>
        </authorList>
    </citation>
    <scope>IDENTIFICATION</scope>
    <source>
        <strain evidence="1">WRAIR2</strain>
    </source>
</reference>
<dbReference type="EnsemblMetazoa" id="ADIR015912-RA">
    <property type="protein sequence ID" value="ADIR015912-PA"/>
    <property type="gene ID" value="ADIR015912"/>
</dbReference>
<protein>
    <submittedName>
        <fullName evidence="1">Uncharacterized protein</fullName>
    </submittedName>
</protein>
<dbReference type="AlphaFoldDB" id="A0A1Y9H2N3"/>
<reference evidence="2" key="1">
    <citation type="submission" date="2013-03" db="EMBL/GenBank/DDBJ databases">
        <title>The Genome Sequence of Anopheles dirus WRAIR2.</title>
        <authorList>
            <consortium name="The Broad Institute Genomics Platform"/>
            <person name="Neafsey D.E."/>
            <person name="Walton C."/>
            <person name="Walker B."/>
            <person name="Young S.K."/>
            <person name="Zeng Q."/>
            <person name="Gargeya S."/>
            <person name="Fitzgerald M."/>
            <person name="Haas B."/>
            <person name="Abouelleil A."/>
            <person name="Allen A.W."/>
            <person name="Alvarado L."/>
            <person name="Arachchi H.M."/>
            <person name="Berlin A.M."/>
            <person name="Chapman S.B."/>
            <person name="Gainer-Dewar J."/>
            <person name="Goldberg J."/>
            <person name="Griggs A."/>
            <person name="Gujja S."/>
            <person name="Hansen M."/>
            <person name="Howarth C."/>
            <person name="Imamovic A."/>
            <person name="Ireland A."/>
            <person name="Larimer J."/>
            <person name="McCowan C."/>
            <person name="Murphy C."/>
            <person name="Pearson M."/>
            <person name="Poon T.W."/>
            <person name="Priest M."/>
            <person name="Roberts A."/>
            <person name="Saif S."/>
            <person name="Shea T."/>
            <person name="Sisk P."/>
            <person name="Sykes S."/>
            <person name="Wortman J."/>
            <person name="Nusbaum C."/>
            <person name="Birren B."/>
        </authorList>
    </citation>
    <scope>NUCLEOTIDE SEQUENCE [LARGE SCALE GENOMIC DNA]</scope>
    <source>
        <strain evidence="2">WRAIR2</strain>
    </source>
</reference>
<accession>A0A1Y9H2N3</accession>
<keyword evidence="2" id="KW-1185">Reference proteome</keyword>
<proteinExistence type="predicted"/>
<evidence type="ECO:0000313" key="2">
    <source>
        <dbReference type="Proteomes" id="UP000075884"/>
    </source>
</evidence>
<dbReference type="Proteomes" id="UP000075884">
    <property type="component" value="Unassembled WGS sequence"/>
</dbReference>
<evidence type="ECO:0000313" key="1">
    <source>
        <dbReference type="EnsemblMetazoa" id="ADIR015912-PA"/>
    </source>
</evidence>
<organism evidence="1 2">
    <name type="scientific">Anopheles dirus</name>
    <dbReference type="NCBI Taxonomy" id="7168"/>
    <lineage>
        <taxon>Eukaryota</taxon>
        <taxon>Metazoa</taxon>
        <taxon>Ecdysozoa</taxon>
        <taxon>Arthropoda</taxon>
        <taxon>Hexapoda</taxon>
        <taxon>Insecta</taxon>
        <taxon>Pterygota</taxon>
        <taxon>Neoptera</taxon>
        <taxon>Endopterygota</taxon>
        <taxon>Diptera</taxon>
        <taxon>Nematocera</taxon>
        <taxon>Culicoidea</taxon>
        <taxon>Culicidae</taxon>
        <taxon>Anophelinae</taxon>
        <taxon>Anopheles</taxon>
    </lineage>
</organism>
<sequence>MGELKNDTTLRQVYTAWNTVAQTQWRTDNLNIIERRHTKESIVRKCEIKKHFPTSLFDGNRSECSCLEARQLIHQQG</sequence>